<dbReference type="AlphaFoldDB" id="A0A2T4UBU9"/>
<name>A0A2T4UBU9_9ACTN</name>
<dbReference type="PANTHER" id="PTHR30023">
    <property type="entry name" value="D-ALANYL-D-ALANINE CARBOXYPEPTIDASE"/>
    <property type="match status" value="1"/>
</dbReference>
<keyword evidence="2" id="KW-0378">Hydrolase</keyword>
<keyword evidence="3" id="KW-0645">Protease</keyword>
<gene>
    <name evidence="3" type="primary">dacB</name>
    <name evidence="3" type="ORF">C7Y72_21685</name>
</gene>
<dbReference type="Pfam" id="PF02113">
    <property type="entry name" value="Peptidase_S13"/>
    <property type="match status" value="1"/>
</dbReference>
<evidence type="ECO:0000256" key="1">
    <source>
        <dbReference type="ARBA" id="ARBA00006096"/>
    </source>
</evidence>
<dbReference type="InterPro" id="IPR012338">
    <property type="entry name" value="Beta-lactam/transpept-like"/>
</dbReference>
<comment type="similarity">
    <text evidence="1">Belongs to the peptidase S13 family.</text>
</comment>
<dbReference type="SUPFAM" id="SSF56601">
    <property type="entry name" value="beta-lactamase/transpeptidase-like"/>
    <property type="match status" value="1"/>
</dbReference>
<dbReference type="NCBIfam" id="TIGR00666">
    <property type="entry name" value="PBP4"/>
    <property type="match status" value="1"/>
</dbReference>
<keyword evidence="4" id="KW-1185">Reference proteome</keyword>
<proteinExistence type="inferred from homology"/>
<evidence type="ECO:0000256" key="2">
    <source>
        <dbReference type="ARBA" id="ARBA00022801"/>
    </source>
</evidence>
<keyword evidence="3" id="KW-0121">Carboxypeptidase</keyword>
<evidence type="ECO:0000313" key="3">
    <source>
        <dbReference type="EMBL" id="PTL54351.1"/>
    </source>
</evidence>
<protein>
    <submittedName>
        <fullName evidence="3">D-alanyl-D-alanine carboxypeptidase/D-alanyl-D-alanine-endopeptidase</fullName>
    </submittedName>
</protein>
<organism evidence="3 4">
    <name type="scientific">Paraconexibacter algicola</name>
    <dbReference type="NCBI Taxonomy" id="2133960"/>
    <lineage>
        <taxon>Bacteria</taxon>
        <taxon>Bacillati</taxon>
        <taxon>Actinomycetota</taxon>
        <taxon>Thermoleophilia</taxon>
        <taxon>Solirubrobacterales</taxon>
        <taxon>Paraconexibacteraceae</taxon>
        <taxon>Paraconexibacter</taxon>
    </lineage>
</organism>
<comment type="caution">
    <text evidence="3">The sequence shown here is derived from an EMBL/GenBank/DDBJ whole genome shotgun (WGS) entry which is preliminary data.</text>
</comment>
<dbReference type="PRINTS" id="PR00922">
    <property type="entry name" value="DADACBPTASE3"/>
</dbReference>
<reference evidence="3 4" key="1">
    <citation type="submission" date="2018-03" db="EMBL/GenBank/DDBJ databases">
        <title>Aquarubrobacter algicola gen. nov., sp. nov., a novel actinobacterium isolated from shallow eutrophic lake during the end of cyanobacterial harmful algal blooms.</title>
        <authorList>
            <person name="Chun S.J."/>
        </authorList>
    </citation>
    <scope>NUCLEOTIDE SEQUENCE [LARGE SCALE GENOMIC DNA]</scope>
    <source>
        <strain evidence="3 4">Seoho-28</strain>
    </source>
</reference>
<dbReference type="Proteomes" id="UP000240739">
    <property type="component" value="Unassembled WGS sequence"/>
</dbReference>
<dbReference type="EMBL" id="PYYB01000005">
    <property type="protein sequence ID" value="PTL54351.1"/>
    <property type="molecule type" value="Genomic_DNA"/>
</dbReference>
<dbReference type="PANTHER" id="PTHR30023:SF0">
    <property type="entry name" value="PENICILLIN-SENSITIVE CARBOXYPEPTIDASE A"/>
    <property type="match status" value="1"/>
</dbReference>
<sequence>MPRVQTLPRADVDLAAPLATVDSPPMAQLAATTNQPSDNFYAEMLVKGLGARFGTAGTTAAGIAVMRTTLRGIGVRPTAMVDGSGLSRADKASPRQLVTLLQAMDRQPADVRTAWRTSLPVIGRSGTLAGRMRGTAAEGRCSAKTGTLRGVSALSGFCTTTGGRSVYFSLLENAVDALAAKRIEDRMVPKIASLDG</sequence>
<dbReference type="GO" id="GO:0004185">
    <property type="term" value="F:serine-type carboxypeptidase activity"/>
    <property type="evidence" value="ECO:0007669"/>
    <property type="project" value="InterPro"/>
</dbReference>
<dbReference type="InterPro" id="IPR000667">
    <property type="entry name" value="Peptidase_S13"/>
</dbReference>
<dbReference type="GO" id="GO:0000270">
    <property type="term" value="P:peptidoglycan metabolic process"/>
    <property type="evidence" value="ECO:0007669"/>
    <property type="project" value="TreeGrafter"/>
</dbReference>
<accession>A0A2T4UBU9</accession>
<evidence type="ECO:0000313" key="4">
    <source>
        <dbReference type="Proteomes" id="UP000240739"/>
    </source>
</evidence>
<dbReference type="Gene3D" id="3.40.710.10">
    <property type="entry name" value="DD-peptidase/beta-lactamase superfamily"/>
    <property type="match status" value="1"/>
</dbReference>
<dbReference type="GO" id="GO:0006508">
    <property type="term" value="P:proteolysis"/>
    <property type="evidence" value="ECO:0007669"/>
    <property type="project" value="InterPro"/>
</dbReference>